<comment type="catalytic activity">
    <reaction evidence="5">
        <text>3,5-bis(diphospho)-1D-myo-inositol 1,2,4,6-tetrakisphosphate + H2O = 3-diphospho-1D-myo-inositol 1,2,4,5,6-pentakisphosphate + phosphate + 2 H(+)</text>
        <dbReference type="Rhea" id="RHEA:56312"/>
        <dbReference type="ChEBI" id="CHEBI:15377"/>
        <dbReference type="ChEBI" id="CHEBI:15378"/>
        <dbReference type="ChEBI" id="CHEBI:43474"/>
        <dbReference type="ChEBI" id="CHEBI:140372"/>
        <dbReference type="ChEBI" id="CHEBI:140374"/>
        <dbReference type="EC" id="3.6.1.52"/>
    </reaction>
    <physiologicalReaction direction="left-to-right" evidence="5">
        <dbReference type="Rhea" id="RHEA:56313"/>
    </physiologicalReaction>
</comment>
<dbReference type="InterPro" id="IPR020428">
    <property type="entry name" value="PFA-DSPs"/>
</dbReference>
<feature type="domain" description="Tyrosine-protein phosphatase" evidence="8">
    <location>
        <begin position="22"/>
        <end position="171"/>
    </location>
</feature>
<name>A0A2Z6PII1_TRISU</name>
<dbReference type="AlphaFoldDB" id="A0A2Z6PII1"/>
<sequence>MGVIVEVENVDEDDAVLIPPSNFSMVEDCIYRSSLPQPSNFPFLQTLNLRSIIYLCPEPYPEENLEFLKSQNIRLFQFGIEGKTEVSLPVLKDSIMEALKVLIDVRNHPILIHCKRGKHRTGSLVGCFRKLQNWCLSSVFEEYQRFAGVKSRTTDLTFIEMFDVLSLRQCLYSIIYQYQGASKKRRLMYQDENLQKPRLTSF</sequence>
<dbReference type="GO" id="GO:0016791">
    <property type="term" value="F:phosphatase activity"/>
    <property type="evidence" value="ECO:0007669"/>
    <property type="project" value="InterPro"/>
</dbReference>
<dbReference type="PANTHER" id="PTHR31126:SF46">
    <property type="entry name" value="TYROSINE-PROTEIN PHOSPHATASE DSP5"/>
    <property type="match status" value="1"/>
</dbReference>
<evidence type="ECO:0000256" key="7">
    <source>
        <dbReference type="ARBA" id="ARBA00048424"/>
    </source>
</evidence>
<dbReference type="PRINTS" id="PR01911">
    <property type="entry name" value="PFDSPHPHTASE"/>
</dbReference>
<dbReference type="InterPro" id="IPR004861">
    <property type="entry name" value="Siw14-like"/>
</dbReference>
<dbReference type="InterPro" id="IPR020422">
    <property type="entry name" value="TYR_PHOSPHATASE_DUAL_dom"/>
</dbReference>
<dbReference type="PROSITE" id="PS50054">
    <property type="entry name" value="TYR_PHOSPHATASE_DUAL"/>
    <property type="match status" value="1"/>
</dbReference>
<evidence type="ECO:0000256" key="3">
    <source>
        <dbReference type="ARBA" id="ARBA00044949"/>
    </source>
</evidence>
<dbReference type="OrthoDB" id="6375174at2759"/>
<evidence type="ECO:0000256" key="5">
    <source>
        <dbReference type="ARBA" id="ARBA00047562"/>
    </source>
</evidence>
<dbReference type="CDD" id="cd14528">
    <property type="entry name" value="PFA-DSP_Siw14"/>
    <property type="match status" value="1"/>
</dbReference>
<evidence type="ECO:0000256" key="1">
    <source>
        <dbReference type="ARBA" id="ARBA00012527"/>
    </source>
</evidence>
<dbReference type="EMBL" id="DF975004">
    <property type="protein sequence ID" value="GAU51180.1"/>
    <property type="molecule type" value="Genomic_DNA"/>
</dbReference>
<dbReference type="FunFam" id="3.90.190.10:FF:000024">
    <property type="entry name" value="probable tyrosine-protein phosphatase At1g05000"/>
    <property type="match status" value="1"/>
</dbReference>
<organism evidence="9 10">
    <name type="scientific">Trifolium subterraneum</name>
    <name type="common">Subterranean clover</name>
    <dbReference type="NCBI Taxonomy" id="3900"/>
    <lineage>
        <taxon>Eukaryota</taxon>
        <taxon>Viridiplantae</taxon>
        <taxon>Streptophyta</taxon>
        <taxon>Embryophyta</taxon>
        <taxon>Tracheophyta</taxon>
        <taxon>Spermatophyta</taxon>
        <taxon>Magnoliopsida</taxon>
        <taxon>eudicotyledons</taxon>
        <taxon>Gunneridae</taxon>
        <taxon>Pentapetalae</taxon>
        <taxon>rosids</taxon>
        <taxon>fabids</taxon>
        <taxon>Fabales</taxon>
        <taxon>Fabaceae</taxon>
        <taxon>Papilionoideae</taxon>
        <taxon>50 kb inversion clade</taxon>
        <taxon>NPAAA clade</taxon>
        <taxon>Hologalegina</taxon>
        <taxon>IRL clade</taxon>
        <taxon>Trifolieae</taxon>
        <taxon>Trifolium</taxon>
    </lineage>
</organism>
<reference evidence="10" key="1">
    <citation type="journal article" date="2017" name="Front. Plant Sci.">
        <title>Climate Clever Clovers: New Paradigm to Reduce the Environmental Footprint of Ruminants by Breeding Low Methanogenic Forages Utilizing Haplotype Variation.</title>
        <authorList>
            <person name="Kaur P."/>
            <person name="Appels R."/>
            <person name="Bayer P.E."/>
            <person name="Keeble-Gagnere G."/>
            <person name="Wang J."/>
            <person name="Hirakawa H."/>
            <person name="Shirasawa K."/>
            <person name="Vercoe P."/>
            <person name="Stefanova K."/>
            <person name="Durmic Z."/>
            <person name="Nichols P."/>
            <person name="Revell C."/>
            <person name="Isobe S.N."/>
            <person name="Edwards D."/>
            <person name="Erskine W."/>
        </authorList>
    </citation>
    <scope>NUCLEOTIDE SEQUENCE [LARGE SCALE GENOMIC DNA]</scope>
    <source>
        <strain evidence="10">cv. Daliak</strain>
    </source>
</reference>
<accession>A0A2Z6PII1</accession>
<dbReference type="GO" id="GO:0052845">
    <property type="term" value="F:inositol-5-diphosphate-1,2,3,4,6-pentakisphosphate diphosphatase activity"/>
    <property type="evidence" value="ECO:0007669"/>
    <property type="project" value="UniProtKB-ARBA"/>
</dbReference>
<dbReference type="GO" id="GO:0052847">
    <property type="term" value="F:inositol-1,5-bisdiphosphate-2,3,4,6-tetrakisphosphate 5-diphosphatase activity"/>
    <property type="evidence" value="ECO:0007669"/>
    <property type="project" value="UniProtKB-ARBA"/>
</dbReference>
<evidence type="ECO:0000313" key="10">
    <source>
        <dbReference type="Proteomes" id="UP000242715"/>
    </source>
</evidence>
<dbReference type="Proteomes" id="UP000242715">
    <property type="component" value="Unassembled WGS sequence"/>
</dbReference>
<gene>
    <name evidence="9" type="ORF">TSUD_181920</name>
</gene>
<dbReference type="Pfam" id="PF03162">
    <property type="entry name" value="Y_phosphatase2"/>
    <property type="match status" value="1"/>
</dbReference>
<evidence type="ECO:0000313" key="9">
    <source>
        <dbReference type="EMBL" id="GAU51180.1"/>
    </source>
</evidence>
<keyword evidence="10" id="KW-1185">Reference proteome</keyword>
<evidence type="ECO:0000256" key="2">
    <source>
        <dbReference type="ARBA" id="ARBA00022801"/>
    </source>
</evidence>
<dbReference type="PROSITE" id="PS00383">
    <property type="entry name" value="TYR_PHOSPHATASE_1"/>
    <property type="match status" value="1"/>
</dbReference>
<dbReference type="EC" id="3.6.1.52" evidence="1"/>
<dbReference type="InterPro" id="IPR016130">
    <property type="entry name" value="Tyr_Pase_AS"/>
</dbReference>
<evidence type="ECO:0000256" key="4">
    <source>
        <dbReference type="ARBA" id="ARBA00047342"/>
    </source>
</evidence>
<protein>
    <recommendedName>
        <fullName evidence="1">diphosphoinositol-polyphosphate diphosphatase</fullName>
        <ecNumber evidence="1">3.6.1.52</ecNumber>
    </recommendedName>
</protein>
<keyword evidence="2" id="KW-0378">Hydrolase</keyword>
<dbReference type="GO" id="GO:0005737">
    <property type="term" value="C:cytoplasm"/>
    <property type="evidence" value="ECO:0007669"/>
    <property type="project" value="TreeGrafter"/>
</dbReference>
<dbReference type="PANTHER" id="PTHR31126">
    <property type="entry name" value="TYROSINE-PROTEIN PHOSPHATASE"/>
    <property type="match status" value="1"/>
</dbReference>
<proteinExistence type="inferred from homology"/>
<comment type="catalytic activity">
    <reaction evidence="4">
        <text>5-diphospho-1D-myo-inositol 1,2,3,4,6-pentakisphosphate + H2O = 1D-myo-inositol hexakisphosphate + phosphate + H(+)</text>
        <dbReference type="Rhea" id="RHEA:22384"/>
        <dbReference type="ChEBI" id="CHEBI:15377"/>
        <dbReference type="ChEBI" id="CHEBI:15378"/>
        <dbReference type="ChEBI" id="CHEBI:43474"/>
        <dbReference type="ChEBI" id="CHEBI:58130"/>
        <dbReference type="ChEBI" id="CHEBI:58628"/>
        <dbReference type="EC" id="3.6.1.52"/>
    </reaction>
    <physiologicalReaction direction="left-to-right" evidence="4">
        <dbReference type="Rhea" id="RHEA:22385"/>
    </physiologicalReaction>
</comment>
<comment type="catalytic activity">
    <reaction evidence="6">
        <text>1,5-bis(diphospho)-1D-myo-inositol 2,3,4,6-tetrakisphosphate + H2O = 1-diphospho-1D-myo-inositol 2,3,4,5,6-pentakisphosphate + phosphate + 2 H(+)</text>
        <dbReference type="Rhea" id="RHEA:79699"/>
        <dbReference type="ChEBI" id="CHEBI:15377"/>
        <dbReference type="ChEBI" id="CHEBI:15378"/>
        <dbReference type="ChEBI" id="CHEBI:43474"/>
        <dbReference type="ChEBI" id="CHEBI:74946"/>
        <dbReference type="ChEBI" id="CHEBI:77983"/>
        <dbReference type="EC" id="3.6.1.52"/>
    </reaction>
    <physiologicalReaction direction="left-to-right" evidence="6">
        <dbReference type="Rhea" id="RHEA:79700"/>
    </physiologicalReaction>
</comment>
<evidence type="ECO:0000259" key="8">
    <source>
        <dbReference type="PROSITE" id="PS50054"/>
    </source>
</evidence>
<dbReference type="SUPFAM" id="SSF52799">
    <property type="entry name" value="(Phosphotyrosine protein) phosphatases II"/>
    <property type="match status" value="1"/>
</dbReference>
<comment type="catalytic activity">
    <reaction evidence="7">
        <text>6-diphospho-1D-myo-inositol pentakisphosphate + H2O = 1D-myo-inositol hexakisphosphate + phosphate + H(+)</text>
        <dbReference type="Rhea" id="RHEA:79703"/>
        <dbReference type="ChEBI" id="CHEBI:15377"/>
        <dbReference type="ChEBI" id="CHEBI:15378"/>
        <dbReference type="ChEBI" id="CHEBI:43474"/>
        <dbReference type="ChEBI" id="CHEBI:58130"/>
        <dbReference type="ChEBI" id="CHEBI:230534"/>
        <dbReference type="EC" id="3.6.1.52"/>
    </reaction>
    <physiologicalReaction direction="left-to-right" evidence="7">
        <dbReference type="Rhea" id="RHEA:79704"/>
    </physiologicalReaction>
</comment>
<comment type="similarity">
    <text evidence="3">Belongs to the protein-tyrosine phosphatase family. Atypical dual-specificity phosphatase Siw14-like subfamily.</text>
</comment>
<evidence type="ECO:0000256" key="6">
    <source>
        <dbReference type="ARBA" id="ARBA00047927"/>
    </source>
</evidence>
<dbReference type="InterPro" id="IPR029021">
    <property type="entry name" value="Prot-tyrosine_phosphatase-like"/>
</dbReference>
<dbReference type="Gene3D" id="3.90.190.10">
    <property type="entry name" value="Protein tyrosine phosphatase superfamily"/>
    <property type="match status" value="1"/>
</dbReference>